<protein>
    <submittedName>
        <fullName evidence="14">Biopolymer transport protein ExbD/TolR</fullName>
    </submittedName>
</protein>
<dbReference type="KEGG" id="cfu:CFU_3172"/>
<keyword evidence="6" id="KW-1003">Cell membrane</keyword>
<evidence type="ECO:0000256" key="12">
    <source>
        <dbReference type="RuleBase" id="RU003879"/>
    </source>
</evidence>
<name>G0AA63_COLFT</name>
<keyword evidence="5 12" id="KW-0813">Transport</keyword>
<dbReference type="EMBL" id="CP002745">
    <property type="protein sequence ID" value="AEK62997.1"/>
    <property type="molecule type" value="Genomic_DNA"/>
</dbReference>
<comment type="similarity">
    <text evidence="3 12">Belongs to the ExbD/TolR family.</text>
</comment>
<evidence type="ECO:0000256" key="3">
    <source>
        <dbReference type="ARBA" id="ARBA00005811"/>
    </source>
</evidence>
<dbReference type="Pfam" id="PF02472">
    <property type="entry name" value="ExbD"/>
    <property type="match status" value="1"/>
</dbReference>
<evidence type="ECO:0000256" key="1">
    <source>
        <dbReference type="ARBA" id="ARBA00003540"/>
    </source>
</evidence>
<organism evidence="14 15">
    <name type="scientific">Collimonas fungivorans (strain Ter331)</name>
    <dbReference type="NCBI Taxonomy" id="1005048"/>
    <lineage>
        <taxon>Bacteria</taxon>
        <taxon>Pseudomonadati</taxon>
        <taxon>Pseudomonadota</taxon>
        <taxon>Betaproteobacteria</taxon>
        <taxon>Burkholderiales</taxon>
        <taxon>Oxalobacteraceae</taxon>
        <taxon>Collimonas</taxon>
    </lineage>
</organism>
<reference evidence="14 15" key="4">
    <citation type="journal article" date="2010" name="Environ. Microbiol.">
        <title>The bacterial genus Collimonas: mycophagy, weathering and other adaptive solutions to life in oligotrophic soil environments.</title>
        <authorList>
            <person name="Leveau J.H."/>
            <person name="Uroz S."/>
            <person name="de Boer W."/>
        </authorList>
    </citation>
    <scope>NUCLEOTIDE SEQUENCE [LARGE SCALE GENOMIC DNA]</scope>
    <source>
        <strain evidence="14 15">Ter331</strain>
    </source>
</reference>
<evidence type="ECO:0000256" key="5">
    <source>
        <dbReference type="ARBA" id="ARBA00022448"/>
    </source>
</evidence>
<dbReference type="PANTHER" id="PTHR30558:SF12">
    <property type="entry name" value="BIOPOLYMER TRANSPORT PROTEIN EXBD"/>
    <property type="match status" value="1"/>
</dbReference>
<keyword evidence="10 13" id="KW-1133">Transmembrane helix</keyword>
<evidence type="ECO:0000256" key="13">
    <source>
        <dbReference type="SAM" id="Phobius"/>
    </source>
</evidence>
<evidence type="ECO:0000313" key="15">
    <source>
        <dbReference type="Proteomes" id="UP000008392"/>
    </source>
</evidence>
<evidence type="ECO:0000256" key="4">
    <source>
        <dbReference type="ARBA" id="ARBA00011471"/>
    </source>
</evidence>
<evidence type="ECO:0000313" key="14">
    <source>
        <dbReference type="EMBL" id="AEK62997.1"/>
    </source>
</evidence>
<dbReference type="GO" id="GO:0015031">
    <property type="term" value="P:protein transport"/>
    <property type="evidence" value="ECO:0007669"/>
    <property type="project" value="UniProtKB-KW"/>
</dbReference>
<evidence type="ECO:0000256" key="9">
    <source>
        <dbReference type="ARBA" id="ARBA00022927"/>
    </source>
</evidence>
<evidence type="ECO:0000256" key="8">
    <source>
        <dbReference type="ARBA" id="ARBA00022692"/>
    </source>
</evidence>
<reference evidence="15" key="6">
    <citation type="submission" date="2011-05" db="EMBL/GenBank/DDBJ databases">
        <title>Complete sequence of Collimonas fungivorans Ter331.</title>
        <authorList>
            <person name="Leveau J.H."/>
        </authorList>
    </citation>
    <scope>NUCLEOTIDE SEQUENCE [LARGE SCALE GENOMIC DNA]</scope>
    <source>
        <strain evidence="15">Ter331</strain>
    </source>
</reference>
<evidence type="ECO:0000256" key="11">
    <source>
        <dbReference type="ARBA" id="ARBA00023136"/>
    </source>
</evidence>
<evidence type="ECO:0000256" key="7">
    <source>
        <dbReference type="ARBA" id="ARBA00022519"/>
    </source>
</evidence>
<dbReference type="GO" id="GO:0005886">
    <property type="term" value="C:plasma membrane"/>
    <property type="evidence" value="ECO:0007669"/>
    <property type="project" value="UniProtKB-SubCell"/>
</dbReference>
<dbReference type="GO" id="GO:0022857">
    <property type="term" value="F:transmembrane transporter activity"/>
    <property type="evidence" value="ECO:0007669"/>
    <property type="project" value="InterPro"/>
</dbReference>
<keyword evidence="9 12" id="KW-0653">Protein transport</keyword>
<dbReference type="STRING" id="1005048.CFU_3172"/>
<comment type="subunit">
    <text evidence="4">The accessory proteins ExbB and ExbD seem to form a complex with TonB.</text>
</comment>
<comment type="function">
    <text evidence="1">Involved in the TonB-dependent energy-dependent transport of various receptor-bound substrates.</text>
</comment>
<evidence type="ECO:0000256" key="10">
    <source>
        <dbReference type="ARBA" id="ARBA00022989"/>
    </source>
</evidence>
<keyword evidence="11 13" id="KW-0472">Membrane</keyword>
<dbReference type="AlphaFoldDB" id="G0AA63"/>
<keyword evidence="8 12" id="KW-0812">Transmembrane</keyword>
<keyword evidence="7" id="KW-0997">Cell inner membrane</keyword>
<dbReference type="HOGENOM" id="CLU_085305_1_1_4"/>
<proteinExistence type="inferred from homology"/>
<reference evidence="14 15" key="5">
    <citation type="journal article" date="2011" name="ISME J.">
        <title>Dual transcriptional profiling of a bacterial/fungal confrontation: Collimonas fungivorans versus Aspergillus niger.</title>
        <authorList>
            <person name="Mela F."/>
            <person name="Fritsche K."/>
            <person name="de Boer W."/>
            <person name="van Veen J.A."/>
            <person name="de Graaff L.H."/>
            <person name="van den Berg M."/>
            <person name="Leveau J.H."/>
        </authorList>
    </citation>
    <scope>NUCLEOTIDE SEQUENCE [LARGE SCALE GENOMIC DNA]</scope>
    <source>
        <strain evidence="14 15">Ter331</strain>
    </source>
</reference>
<reference evidence="14 15" key="2">
    <citation type="journal article" date="2006" name="J. Microbiol. Methods">
        <title>Genomic flank-sequencing of plasposon insertion sites for rapid identification of functional genes.</title>
        <authorList>
            <person name="Leveau J.H."/>
            <person name="Gerards S."/>
            <person name="Fritsche K."/>
            <person name="Zondag G."/>
            <person name="van Veen J.A."/>
        </authorList>
    </citation>
    <scope>NUCLEOTIDE SEQUENCE [LARGE SCALE GENOMIC DNA]</scope>
    <source>
        <strain evidence="14 15">Ter331</strain>
    </source>
</reference>
<dbReference type="PANTHER" id="PTHR30558">
    <property type="entry name" value="EXBD MEMBRANE COMPONENT OF PMF-DRIVEN MACROMOLECULE IMPORT SYSTEM"/>
    <property type="match status" value="1"/>
</dbReference>
<dbReference type="Gene3D" id="3.30.420.270">
    <property type="match status" value="1"/>
</dbReference>
<accession>G0AA63</accession>
<keyword evidence="15" id="KW-1185">Reference proteome</keyword>
<evidence type="ECO:0000256" key="6">
    <source>
        <dbReference type="ARBA" id="ARBA00022475"/>
    </source>
</evidence>
<sequence>MRKSVSLPNRRHATDRSIAMGMNVGSSGGNANDPEPMMEMNMTPLIDVMLVLIIMLIITIPIQNHAIKLNMPTGNPPPPLALPVVDTVDIDPTGTVMWNGTPMANRAELEDRLKTVVAGGNIDEVHLRPNKLVEYKSVAAVMASAQRLGVTKIGIVGNEQFME</sequence>
<reference evidence="14 15" key="1">
    <citation type="journal article" date="2004" name="Environ. Microbiol.">
        <title>Phylogeny-function analysis of (meta)genomic libraries: screening for expression of ribosomal RNA genes by large-insert library fluorescent in situ hybridization (LIL-FISH).</title>
        <authorList>
            <person name="Leveau J.H."/>
            <person name="Gerards S."/>
            <person name="de Boer W."/>
            <person name="van Veen J.A."/>
        </authorList>
    </citation>
    <scope>NUCLEOTIDE SEQUENCE [LARGE SCALE GENOMIC DNA]</scope>
    <source>
        <strain evidence="14 15">Ter331</strain>
    </source>
</reference>
<feature type="transmembrane region" description="Helical" evidence="13">
    <location>
        <begin position="42"/>
        <end position="62"/>
    </location>
</feature>
<reference evidence="14 15" key="3">
    <citation type="journal article" date="2008" name="FEMS Microbiol. Ecol.">
        <title>Identification and characterization of genes underlying chitinolysis in Collimonas fungivorans Ter331.</title>
        <authorList>
            <person name="Fritsche K."/>
            <person name="de Boer W."/>
            <person name="Gerards S."/>
            <person name="van den Berg M."/>
            <person name="van Veen J.A."/>
            <person name="Leveau J.H."/>
        </authorList>
    </citation>
    <scope>NUCLEOTIDE SEQUENCE [LARGE SCALE GENOMIC DNA]</scope>
    <source>
        <strain evidence="14 15">Ter331</strain>
    </source>
</reference>
<dbReference type="InterPro" id="IPR003400">
    <property type="entry name" value="ExbD"/>
</dbReference>
<dbReference type="eggNOG" id="COG0848">
    <property type="taxonomic scope" value="Bacteria"/>
</dbReference>
<evidence type="ECO:0000256" key="2">
    <source>
        <dbReference type="ARBA" id="ARBA00004249"/>
    </source>
</evidence>
<comment type="subcellular location">
    <subcellularLocation>
        <location evidence="2">Cell inner membrane</location>
        <topology evidence="2">Single-pass type II membrane protein</topology>
    </subcellularLocation>
    <subcellularLocation>
        <location evidence="12">Cell membrane</location>
        <topology evidence="12">Single-pass type II membrane protein</topology>
    </subcellularLocation>
</comment>
<gene>
    <name evidence="14" type="primary">exbD3</name>
    <name evidence="14" type="ordered locus">CFU_3172</name>
</gene>
<dbReference type="Proteomes" id="UP000008392">
    <property type="component" value="Chromosome"/>
</dbReference>